<dbReference type="AlphaFoldDB" id="A0AAD7TWX7"/>
<evidence type="ECO:0000256" key="1">
    <source>
        <dbReference type="SAM" id="Phobius"/>
    </source>
</evidence>
<dbReference type="EMBL" id="JAPEVG010000105">
    <property type="protein sequence ID" value="KAJ8482866.1"/>
    <property type="molecule type" value="Genomic_DNA"/>
</dbReference>
<feature type="transmembrane region" description="Helical" evidence="1">
    <location>
        <begin position="44"/>
        <end position="64"/>
    </location>
</feature>
<gene>
    <name evidence="3" type="ORF">ONZ51_g5077</name>
</gene>
<keyword evidence="1" id="KW-1133">Transmembrane helix</keyword>
<dbReference type="Gene3D" id="2.40.40.10">
    <property type="entry name" value="RlpA-like domain"/>
    <property type="match status" value="1"/>
</dbReference>
<dbReference type="InterPro" id="IPR036908">
    <property type="entry name" value="RlpA-like_sf"/>
</dbReference>
<organism evidence="3 4">
    <name type="scientific">Trametes cubensis</name>
    <dbReference type="NCBI Taxonomy" id="1111947"/>
    <lineage>
        <taxon>Eukaryota</taxon>
        <taxon>Fungi</taxon>
        <taxon>Dikarya</taxon>
        <taxon>Basidiomycota</taxon>
        <taxon>Agaricomycotina</taxon>
        <taxon>Agaricomycetes</taxon>
        <taxon>Polyporales</taxon>
        <taxon>Polyporaceae</taxon>
        <taxon>Trametes</taxon>
    </lineage>
</organism>
<dbReference type="SUPFAM" id="SSF50685">
    <property type="entry name" value="Barwin-like endoglucanases"/>
    <property type="match status" value="1"/>
</dbReference>
<accession>A0AAD7TWX7</accession>
<evidence type="ECO:0000259" key="2">
    <source>
        <dbReference type="PROSITE" id="PS50842"/>
    </source>
</evidence>
<evidence type="ECO:0000313" key="3">
    <source>
        <dbReference type="EMBL" id="KAJ8482866.1"/>
    </source>
</evidence>
<evidence type="ECO:0000313" key="4">
    <source>
        <dbReference type="Proteomes" id="UP001215151"/>
    </source>
</evidence>
<comment type="caution">
    <text evidence="3">The sequence shown here is derived from an EMBL/GenBank/DDBJ whole genome shotgun (WGS) entry which is preliminary data.</text>
</comment>
<proteinExistence type="predicted"/>
<sequence length="239" mass="25164">MLSHRRSPDELSRQRGRENLSAVMRSNTERSCLMRPTFLTIHPAICRVAMLFTLVAVLVLVVVADIDVADAVAGVSTFNDFGTQSTVACAGFPPSNSQGNGIFAAAMSDLSPLWLGAQCQGTQDASKCNGHGSCVNCIGPACPDEERCGTCFNVRCTGSLDGETTGACTGQTIKVKIIDACPATHPANYCKIPEFGGTIRPIEACEQPGVNALDIATTARSALSTFQGNLNIDIEQTSC</sequence>
<name>A0AAD7TWX7_9APHY</name>
<dbReference type="InterPro" id="IPR007112">
    <property type="entry name" value="Expansin/allergen_DPBB_dom"/>
</dbReference>
<dbReference type="Proteomes" id="UP001215151">
    <property type="component" value="Unassembled WGS sequence"/>
</dbReference>
<dbReference type="PROSITE" id="PS50842">
    <property type="entry name" value="EXPANSIN_EG45"/>
    <property type="match status" value="1"/>
</dbReference>
<protein>
    <recommendedName>
        <fullName evidence="2">Expansin-like EG45 domain-containing protein</fullName>
    </recommendedName>
</protein>
<reference evidence="3" key="1">
    <citation type="submission" date="2022-11" db="EMBL/GenBank/DDBJ databases">
        <title>Genome Sequence of Cubamyces cubensis.</title>
        <authorList>
            <person name="Buettner E."/>
        </authorList>
    </citation>
    <scope>NUCLEOTIDE SEQUENCE</scope>
    <source>
        <strain evidence="3">MPL-01</strain>
    </source>
</reference>
<keyword evidence="1" id="KW-0812">Transmembrane</keyword>
<feature type="domain" description="Expansin-like EG45" evidence="2">
    <location>
        <begin position="144"/>
        <end position="239"/>
    </location>
</feature>
<keyword evidence="1" id="KW-0472">Membrane</keyword>
<keyword evidence="4" id="KW-1185">Reference proteome</keyword>